<dbReference type="Proteomes" id="UP001281761">
    <property type="component" value="Unassembled WGS sequence"/>
</dbReference>
<name>A0ABQ9XJ00_9EUKA</name>
<gene>
    <name evidence="1" type="ORF">BLNAU_14830</name>
</gene>
<organism evidence="1 2">
    <name type="scientific">Blattamonas nauphoetae</name>
    <dbReference type="NCBI Taxonomy" id="2049346"/>
    <lineage>
        <taxon>Eukaryota</taxon>
        <taxon>Metamonada</taxon>
        <taxon>Preaxostyla</taxon>
        <taxon>Oxymonadida</taxon>
        <taxon>Blattamonas</taxon>
    </lineage>
</organism>
<reference evidence="1 2" key="1">
    <citation type="journal article" date="2022" name="bioRxiv">
        <title>Genomics of Preaxostyla Flagellates Illuminates Evolutionary Transitions and the Path Towards Mitochondrial Loss.</title>
        <authorList>
            <person name="Novak L.V.F."/>
            <person name="Treitli S.C."/>
            <person name="Pyrih J."/>
            <person name="Halakuc P."/>
            <person name="Pipaliya S.V."/>
            <person name="Vacek V."/>
            <person name="Brzon O."/>
            <person name="Soukal P."/>
            <person name="Eme L."/>
            <person name="Dacks J.B."/>
            <person name="Karnkowska A."/>
            <person name="Elias M."/>
            <person name="Hampl V."/>
        </authorList>
    </citation>
    <scope>NUCLEOTIDE SEQUENCE [LARGE SCALE GENOMIC DNA]</scope>
    <source>
        <strain evidence="1">NAU3</strain>
        <tissue evidence="1">Gut</tissue>
    </source>
</reference>
<keyword evidence="2" id="KW-1185">Reference proteome</keyword>
<dbReference type="EMBL" id="JARBJD010000140">
    <property type="protein sequence ID" value="KAK2950246.1"/>
    <property type="molecule type" value="Genomic_DNA"/>
</dbReference>
<evidence type="ECO:0000313" key="1">
    <source>
        <dbReference type="EMBL" id="KAK2950246.1"/>
    </source>
</evidence>
<accession>A0ABQ9XJ00</accession>
<comment type="caution">
    <text evidence="1">The sequence shown here is derived from an EMBL/GenBank/DDBJ whole genome shotgun (WGS) entry which is preliminary data.</text>
</comment>
<sequence length="81" mass="9137">MQVDTTDESEHPDDFLGKIELQTDIHSELSRDQKAQFDLLQTIVDEENARHKAEMSSLTKTLNALKEISEAKARAKASIKP</sequence>
<protein>
    <submittedName>
        <fullName evidence="1">Uncharacterized protein</fullName>
    </submittedName>
</protein>
<evidence type="ECO:0000313" key="2">
    <source>
        <dbReference type="Proteomes" id="UP001281761"/>
    </source>
</evidence>
<proteinExistence type="predicted"/>